<gene>
    <name evidence="3" type="ORF">RFI_20902</name>
</gene>
<feature type="coiled-coil region" evidence="1">
    <location>
        <begin position="106"/>
        <end position="161"/>
    </location>
</feature>
<sequence>MKLLVQQKEELERFTEQLSNQLKMNHQLNESPNEHSPFANRDNRPNTTDLLTEQTWKQQIDELRDKNASLQQELSKDHSRLDQMKWETSLAEQNLRNEVSLRDTKLEHLESHLQQKGKEVQELKENLRSMETKLDEAKVKCDSLSQLNARLEVQLKNFESQNES</sequence>
<feature type="coiled-coil region" evidence="1">
    <location>
        <begin position="53"/>
        <end position="80"/>
    </location>
</feature>
<evidence type="ECO:0000313" key="3">
    <source>
        <dbReference type="EMBL" id="ETO16435.1"/>
    </source>
</evidence>
<keyword evidence="1" id="KW-0175">Coiled coil</keyword>
<protein>
    <submittedName>
        <fullName evidence="3">Viral A-type inclusion protein</fullName>
    </submittedName>
</protein>
<comment type="caution">
    <text evidence="3">The sequence shown here is derived from an EMBL/GenBank/DDBJ whole genome shotgun (WGS) entry which is preliminary data.</text>
</comment>
<dbReference type="EMBL" id="ASPP01018255">
    <property type="protein sequence ID" value="ETO16435.1"/>
    <property type="molecule type" value="Genomic_DNA"/>
</dbReference>
<reference evidence="3 4" key="1">
    <citation type="journal article" date="2013" name="Curr. Biol.">
        <title>The Genome of the Foraminiferan Reticulomyxa filosa.</title>
        <authorList>
            <person name="Glockner G."/>
            <person name="Hulsmann N."/>
            <person name="Schleicher M."/>
            <person name="Noegel A.A."/>
            <person name="Eichinger L."/>
            <person name="Gallinger C."/>
            <person name="Pawlowski J."/>
            <person name="Sierra R."/>
            <person name="Euteneuer U."/>
            <person name="Pillet L."/>
            <person name="Moustafa A."/>
            <person name="Platzer M."/>
            <person name="Groth M."/>
            <person name="Szafranski K."/>
            <person name="Schliwa M."/>
        </authorList>
    </citation>
    <scope>NUCLEOTIDE SEQUENCE [LARGE SCALE GENOMIC DNA]</scope>
</reference>
<keyword evidence="4" id="KW-1185">Reference proteome</keyword>
<dbReference type="Proteomes" id="UP000023152">
    <property type="component" value="Unassembled WGS sequence"/>
</dbReference>
<organism evidence="3 4">
    <name type="scientific">Reticulomyxa filosa</name>
    <dbReference type="NCBI Taxonomy" id="46433"/>
    <lineage>
        <taxon>Eukaryota</taxon>
        <taxon>Sar</taxon>
        <taxon>Rhizaria</taxon>
        <taxon>Retaria</taxon>
        <taxon>Foraminifera</taxon>
        <taxon>Monothalamids</taxon>
        <taxon>Reticulomyxidae</taxon>
        <taxon>Reticulomyxa</taxon>
    </lineage>
</organism>
<dbReference type="AlphaFoldDB" id="X6MTL1"/>
<name>X6MTL1_RETFI</name>
<evidence type="ECO:0000256" key="1">
    <source>
        <dbReference type="SAM" id="Coils"/>
    </source>
</evidence>
<feature type="region of interest" description="Disordered" evidence="2">
    <location>
        <begin position="26"/>
        <end position="47"/>
    </location>
</feature>
<accession>X6MTL1</accession>
<feature type="non-terminal residue" evidence="3">
    <location>
        <position position="164"/>
    </location>
</feature>
<dbReference type="OrthoDB" id="2441647at2759"/>
<evidence type="ECO:0000256" key="2">
    <source>
        <dbReference type="SAM" id="MobiDB-lite"/>
    </source>
</evidence>
<proteinExistence type="predicted"/>
<evidence type="ECO:0000313" key="4">
    <source>
        <dbReference type="Proteomes" id="UP000023152"/>
    </source>
</evidence>